<protein>
    <submittedName>
        <fullName evidence="1">WD repeat containing, antisense to TP73</fullName>
    </submittedName>
</protein>
<dbReference type="Pfam" id="PF00400">
    <property type="entry name" value="WD40"/>
    <property type="match status" value="1"/>
</dbReference>
<dbReference type="Ensembl" id="ENSCCRT00020023380.1">
    <property type="protein sequence ID" value="ENSCCRP00020021285.1"/>
    <property type="gene ID" value="ENSCCRG00020009946.1"/>
</dbReference>
<name>A0A8C2D5C7_CYPCA</name>
<dbReference type="InterPro" id="IPR011044">
    <property type="entry name" value="Quino_amine_DH_bsu"/>
</dbReference>
<dbReference type="InterPro" id="IPR001680">
    <property type="entry name" value="WD40_rpt"/>
</dbReference>
<organism evidence="1 2">
    <name type="scientific">Cyprinus carpio</name>
    <name type="common">Common carp</name>
    <dbReference type="NCBI Taxonomy" id="7962"/>
    <lineage>
        <taxon>Eukaryota</taxon>
        <taxon>Metazoa</taxon>
        <taxon>Chordata</taxon>
        <taxon>Craniata</taxon>
        <taxon>Vertebrata</taxon>
        <taxon>Euteleostomi</taxon>
        <taxon>Actinopterygii</taxon>
        <taxon>Neopterygii</taxon>
        <taxon>Teleostei</taxon>
        <taxon>Ostariophysi</taxon>
        <taxon>Cypriniformes</taxon>
        <taxon>Cyprinidae</taxon>
        <taxon>Cyprininae</taxon>
        <taxon>Cyprinus</taxon>
    </lineage>
</organism>
<proteinExistence type="predicted"/>
<evidence type="ECO:0000313" key="1">
    <source>
        <dbReference type="Ensembl" id="ENSCCRP00020021285.1"/>
    </source>
</evidence>
<dbReference type="GO" id="GO:1990811">
    <property type="term" value="C:MWP complex"/>
    <property type="evidence" value="ECO:0007669"/>
    <property type="project" value="TreeGrafter"/>
</dbReference>
<evidence type="ECO:0000313" key="2">
    <source>
        <dbReference type="Proteomes" id="UP000694701"/>
    </source>
</evidence>
<reference evidence="1" key="1">
    <citation type="submission" date="2025-08" db="UniProtKB">
        <authorList>
            <consortium name="Ensembl"/>
        </authorList>
    </citation>
    <scope>IDENTIFICATION</scope>
</reference>
<dbReference type="PANTHER" id="PTHR16220:SF0">
    <property type="entry name" value="WD REPEAT-CONTAINING PROTEIN WRAP73"/>
    <property type="match status" value="1"/>
</dbReference>
<dbReference type="Gene3D" id="2.130.10.10">
    <property type="entry name" value="YVTN repeat-like/Quinoprotein amine dehydrogenase"/>
    <property type="match status" value="3"/>
</dbReference>
<dbReference type="InterPro" id="IPR052778">
    <property type="entry name" value="Centrosome-WD_assoc"/>
</dbReference>
<dbReference type="PANTHER" id="PTHR16220">
    <property type="entry name" value="WD REPEAT PROTEIN 8-RELATED"/>
    <property type="match status" value="1"/>
</dbReference>
<dbReference type="InterPro" id="IPR015943">
    <property type="entry name" value="WD40/YVTN_repeat-like_dom_sf"/>
</dbReference>
<dbReference type="SMART" id="SM00320">
    <property type="entry name" value="WD40"/>
    <property type="match status" value="3"/>
</dbReference>
<dbReference type="Proteomes" id="UP000694701">
    <property type="component" value="Unplaced"/>
</dbReference>
<dbReference type="AlphaFoldDB" id="A0A8C2D5C7"/>
<dbReference type="SUPFAM" id="SSF50969">
    <property type="entry name" value="YVTN repeat-like/Quinoprotein amine dehydrogenase"/>
    <property type="match status" value="1"/>
</dbReference>
<sequence length="410" mass="46354">MNFSEVFKQSNQLCKVSPDGKYLATCVQYRLVVRDFNSLQIVHLYTCLDQVMHMGWSSDSLFILCAMYKRGLVQVWSLEQPDWHCKIDEGSIGLVSSRWSPDGRHILNTTEFNVSMAVGGVSFAPCQLLLPINKDLKITDSPCTALIVPSLNTHFECETQDLAGLEWSPNGCVLAVWDSCLEYKILLYSLDGRLLSLYSAYEWSLGIKSVAWSPSSQFLAVGSYDEKVRILNHITWKKITEFEHPATIINTKAVRAWRRKLCLNFTLIYEITQLPAQVPVIKPDPDRANPKIGISALAFSADNRFLATKNDNMPQSLWVWDMQRLSLLAVLEQTAPVRCFVWDPRRPRLALCTGNTKVYLWSPAGCVSVNVPVEGSFQVQSLFWHCSGSSLVLLSKEHVCLCYVDAEEEK</sequence>
<accession>A0A8C2D5C7</accession>
<dbReference type="GO" id="GO:0005815">
    <property type="term" value="C:microtubule organizing center"/>
    <property type="evidence" value="ECO:0007669"/>
    <property type="project" value="TreeGrafter"/>
</dbReference>